<accession>A0AAV7W278</accession>
<protein>
    <submittedName>
        <fullName evidence="2">Uncharacterized protein</fullName>
    </submittedName>
</protein>
<name>A0AAV7W278_PLEWA</name>
<organism evidence="2 3">
    <name type="scientific">Pleurodeles waltl</name>
    <name type="common">Iberian ribbed newt</name>
    <dbReference type="NCBI Taxonomy" id="8319"/>
    <lineage>
        <taxon>Eukaryota</taxon>
        <taxon>Metazoa</taxon>
        <taxon>Chordata</taxon>
        <taxon>Craniata</taxon>
        <taxon>Vertebrata</taxon>
        <taxon>Euteleostomi</taxon>
        <taxon>Amphibia</taxon>
        <taxon>Batrachia</taxon>
        <taxon>Caudata</taxon>
        <taxon>Salamandroidea</taxon>
        <taxon>Salamandridae</taxon>
        <taxon>Pleurodelinae</taxon>
        <taxon>Pleurodeles</taxon>
    </lineage>
</organism>
<comment type="caution">
    <text evidence="2">The sequence shown here is derived from an EMBL/GenBank/DDBJ whole genome shotgun (WGS) entry which is preliminary data.</text>
</comment>
<dbReference type="EMBL" id="JANPWB010000002">
    <property type="protein sequence ID" value="KAJ1206761.1"/>
    <property type="molecule type" value="Genomic_DNA"/>
</dbReference>
<gene>
    <name evidence="2" type="ORF">NDU88_002161</name>
</gene>
<feature type="compositionally biased region" description="Low complexity" evidence="1">
    <location>
        <begin position="112"/>
        <end position="128"/>
    </location>
</feature>
<dbReference type="AlphaFoldDB" id="A0AAV7W278"/>
<feature type="region of interest" description="Disordered" evidence="1">
    <location>
        <begin position="63"/>
        <end position="133"/>
    </location>
</feature>
<evidence type="ECO:0000313" key="2">
    <source>
        <dbReference type="EMBL" id="KAJ1206761.1"/>
    </source>
</evidence>
<evidence type="ECO:0000256" key="1">
    <source>
        <dbReference type="SAM" id="MobiDB-lite"/>
    </source>
</evidence>
<proteinExistence type="predicted"/>
<sequence>MESHCSARTSRDAATWSALLLPSPVVAPLLLLPPPGQTPPLSCSELPQLLALSSVFVCSGSTNGNGKSASPARRMMPGPLLLLSPSPAASESSGGGPRALGSLGRRGRGAKRANSSSRRPAAPYSPASFSKQTHALSSPGSMCAQCEHPRPFLSAFVRLLITSYPHLHVGGSVCESSLGIPVKKNTSADRDQAAALFTPSFFPSSKKRASLSSEKFMCQASLTNECIE</sequence>
<feature type="compositionally biased region" description="Low complexity" evidence="1">
    <location>
        <begin position="71"/>
        <end position="92"/>
    </location>
</feature>
<reference evidence="2" key="1">
    <citation type="journal article" date="2022" name="bioRxiv">
        <title>Sequencing and chromosome-scale assembly of the giantPleurodeles waltlgenome.</title>
        <authorList>
            <person name="Brown T."/>
            <person name="Elewa A."/>
            <person name="Iarovenko S."/>
            <person name="Subramanian E."/>
            <person name="Araus A.J."/>
            <person name="Petzold A."/>
            <person name="Susuki M."/>
            <person name="Suzuki K.-i.T."/>
            <person name="Hayashi T."/>
            <person name="Toyoda A."/>
            <person name="Oliveira C."/>
            <person name="Osipova E."/>
            <person name="Leigh N.D."/>
            <person name="Simon A."/>
            <person name="Yun M.H."/>
        </authorList>
    </citation>
    <scope>NUCLEOTIDE SEQUENCE</scope>
    <source>
        <strain evidence="2">20211129_DDA</strain>
        <tissue evidence="2">Liver</tissue>
    </source>
</reference>
<evidence type="ECO:0000313" key="3">
    <source>
        <dbReference type="Proteomes" id="UP001066276"/>
    </source>
</evidence>
<keyword evidence="3" id="KW-1185">Reference proteome</keyword>
<dbReference type="Proteomes" id="UP001066276">
    <property type="component" value="Chromosome 1_2"/>
</dbReference>